<feature type="domain" description="Alanyl-transfer RNA synthetases family profile" evidence="14">
    <location>
        <begin position="4"/>
        <end position="713"/>
    </location>
</feature>
<dbReference type="Gene3D" id="2.40.30.130">
    <property type="match status" value="1"/>
</dbReference>
<reference evidence="15 16" key="1">
    <citation type="journal article" date="2021" name="Int. J. Syst. Evol. Microbiol.">
        <title>Lentilactobacillus fungorum sp. nov., isolated from spent mushroom substrates.</title>
        <authorList>
            <person name="Tohno M."/>
            <person name="Tanizawa Y."/>
            <person name="Kojima Y."/>
            <person name="Sakamoto M."/>
            <person name="Ohkuma M."/>
            <person name="Kobayashi H."/>
        </authorList>
    </citation>
    <scope>NUCLEOTIDE SEQUENCE [LARGE SCALE GENOMIC DNA]</scope>
    <source>
        <strain evidence="15 16">YK48G</strain>
    </source>
</reference>
<keyword evidence="2 12" id="KW-0963">Cytoplasm</keyword>
<dbReference type="InterPro" id="IPR018165">
    <property type="entry name" value="Ala-tRNA-synth_IIc_core"/>
</dbReference>
<dbReference type="Gene3D" id="3.30.980.10">
    <property type="entry name" value="Threonyl-trna Synthetase, Chain A, domain 2"/>
    <property type="match status" value="1"/>
</dbReference>
<dbReference type="SUPFAM" id="SSF55186">
    <property type="entry name" value="ThrRS/AlaRS common domain"/>
    <property type="match status" value="1"/>
</dbReference>
<dbReference type="InterPro" id="IPR050058">
    <property type="entry name" value="Ala-tRNA_ligase"/>
</dbReference>
<dbReference type="Pfam" id="PF07973">
    <property type="entry name" value="tRNA_SAD"/>
    <property type="match status" value="1"/>
</dbReference>
<dbReference type="PANTHER" id="PTHR11777">
    <property type="entry name" value="ALANYL-TRNA SYNTHETASE"/>
    <property type="match status" value="1"/>
</dbReference>
<name>A0ABQ3VVH4_9LACO</name>
<dbReference type="CDD" id="cd00673">
    <property type="entry name" value="AlaRS_core"/>
    <property type="match status" value="1"/>
</dbReference>
<evidence type="ECO:0000256" key="9">
    <source>
        <dbReference type="ARBA" id="ARBA00023146"/>
    </source>
</evidence>
<feature type="binding site" evidence="12">
    <location>
        <position position="670"/>
    </location>
    <ligand>
        <name>Zn(2+)</name>
        <dbReference type="ChEBI" id="CHEBI:29105"/>
    </ligand>
</feature>
<dbReference type="EC" id="6.1.1.7" evidence="12"/>
<dbReference type="RefSeq" id="WP_203628711.1">
    <property type="nucleotide sequence ID" value="NZ_BNJR01000004.1"/>
</dbReference>
<dbReference type="InterPro" id="IPR045864">
    <property type="entry name" value="aa-tRNA-synth_II/BPL/LPL"/>
</dbReference>
<dbReference type="InterPro" id="IPR018162">
    <property type="entry name" value="Ala-tRNA-ligase_IIc_anticod-bd"/>
</dbReference>
<evidence type="ECO:0000256" key="13">
    <source>
        <dbReference type="SAM" id="Coils"/>
    </source>
</evidence>
<proteinExistence type="inferred from homology"/>
<evidence type="ECO:0000256" key="6">
    <source>
        <dbReference type="ARBA" id="ARBA00022840"/>
    </source>
</evidence>
<dbReference type="InterPro" id="IPR003156">
    <property type="entry name" value="DHHA1_dom"/>
</dbReference>
<evidence type="ECO:0000256" key="1">
    <source>
        <dbReference type="ARBA" id="ARBA00008226"/>
    </source>
</evidence>
<feature type="binding site" evidence="12">
    <location>
        <position position="568"/>
    </location>
    <ligand>
        <name>Zn(2+)</name>
        <dbReference type="ChEBI" id="CHEBI:29105"/>
    </ligand>
</feature>
<comment type="catalytic activity">
    <reaction evidence="11 12">
        <text>tRNA(Ala) + L-alanine + ATP = L-alanyl-tRNA(Ala) + AMP + diphosphate</text>
        <dbReference type="Rhea" id="RHEA:12540"/>
        <dbReference type="Rhea" id="RHEA-COMP:9657"/>
        <dbReference type="Rhea" id="RHEA-COMP:9923"/>
        <dbReference type="ChEBI" id="CHEBI:30616"/>
        <dbReference type="ChEBI" id="CHEBI:33019"/>
        <dbReference type="ChEBI" id="CHEBI:57972"/>
        <dbReference type="ChEBI" id="CHEBI:78442"/>
        <dbReference type="ChEBI" id="CHEBI:78497"/>
        <dbReference type="ChEBI" id="CHEBI:456215"/>
        <dbReference type="EC" id="6.1.1.7"/>
    </reaction>
</comment>
<feature type="binding site" evidence="12">
    <location>
        <position position="572"/>
    </location>
    <ligand>
        <name>Zn(2+)</name>
        <dbReference type="ChEBI" id="CHEBI:29105"/>
    </ligand>
</feature>
<gene>
    <name evidence="12 15" type="primary">alaS</name>
    <name evidence="15" type="ORF">YK48G_00530</name>
</gene>
<keyword evidence="12" id="KW-0479">Metal-binding</keyword>
<keyword evidence="3 12" id="KW-0820">tRNA-binding</keyword>
<keyword evidence="4 12" id="KW-0436">Ligase</keyword>
<keyword evidence="6 12" id="KW-0067">ATP-binding</keyword>
<keyword evidence="13" id="KW-0175">Coiled coil</keyword>
<evidence type="ECO:0000313" key="16">
    <source>
        <dbReference type="Proteomes" id="UP000604765"/>
    </source>
</evidence>
<dbReference type="Gene3D" id="3.30.54.20">
    <property type="match status" value="1"/>
</dbReference>
<feature type="coiled-coil region" evidence="13">
    <location>
        <begin position="737"/>
        <end position="764"/>
    </location>
</feature>
<dbReference type="SUPFAM" id="SSF55681">
    <property type="entry name" value="Class II aaRS and biotin synthetases"/>
    <property type="match status" value="1"/>
</dbReference>
<comment type="cofactor">
    <cofactor evidence="12">
        <name>Zn(2+)</name>
        <dbReference type="ChEBI" id="CHEBI:29105"/>
    </cofactor>
    <text evidence="12">Binds 1 zinc ion per subunit.</text>
</comment>
<evidence type="ECO:0000259" key="14">
    <source>
        <dbReference type="PROSITE" id="PS50860"/>
    </source>
</evidence>
<evidence type="ECO:0000313" key="15">
    <source>
        <dbReference type="EMBL" id="GHP12628.1"/>
    </source>
</evidence>
<protein>
    <recommendedName>
        <fullName evidence="12">Alanine--tRNA ligase</fullName>
        <ecNumber evidence="12">6.1.1.7</ecNumber>
    </recommendedName>
    <alternativeName>
        <fullName evidence="12">Alanyl-tRNA synthetase</fullName>
        <shortName evidence="12">AlaRS</shortName>
    </alternativeName>
</protein>
<keyword evidence="7 12" id="KW-0694">RNA-binding</keyword>
<evidence type="ECO:0000256" key="3">
    <source>
        <dbReference type="ARBA" id="ARBA00022555"/>
    </source>
</evidence>
<dbReference type="Proteomes" id="UP000604765">
    <property type="component" value="Unassembled WGS sequence"/>
</dbReference>
<comment type="subcellular location">
    <subcellularLocation>
        <location evidence="12">Cytoplasm</location>
    </subcellularLocation>
</comment>
<evidence type="ECO:0000256" key="2">
    <source>
        <dbReference type="ARBA" id="ARBA00022490"/>
    </source>
</evidence>
<evidence type="ECO:0000256" key="8">
    <source>
        <dbReference type="ARBA" id="ARBA00022917"/>
    </source>
</evidence>
<dbReference type="PROSITE" id="PS50860">
    <property type="entry name" value="AA_TRNA_LIGASE_II_ALA"/>
    <property type="match status" value="1"/>
</dbReference>
<sequence length="880" mass="98376">MKDLSSGQIRQMFLDFFQEKGHTIEPSASLIPVDDPTLLWINSGVATMKKYFDGSVVPKNPRMTSSQKSIRTNDIENVGKTPRHHTLFEMLGNFSVGDYFKKEAITWAFELLTSPKWFGWDKEKLYMTVYPKDKDAKKYWEQVGVSPDHIIEIEDNFWDIGQGPSGPDSEIFYDRGEDFDNLAPDDPENYPGGENDRWLEVWNIVFSQFNHTPQDTYEPLPRKNIDTGMGLERVVSIFQHARTNFETDLFLPMIRETEKLSDHKTYGTSKQDDVAFRIIADHARAITVAIGDGALPSNVGRGYVIRRLIRRAIVNGQRLGINEAFLYKLAPVVGRTLESYYPDVLKQQAYIAKVIRSEEDRFNETLADGLKLLHEVIADAQKNQQKQIDGPIAFKLYDTYGFPVELTEEEAADAGLEVDQAGFEVEMQKQKDRARNARSGAKSMGVQRDLLLEIKDKSDYVGYDTLDVDHAKALEIIEDEKCVDQSKEDTIEVIFDKTPFYAEMGGQVADRGVVLDEEGDKVADVVDVQHAPNGQNLHTLKTQEPLIKGNEYHLVVDRLFHSRVEKNHTATHLLDQSLRNVLGGHTQQAGSLVEPNYLRFDFNHFGQVTDEDLEKVENMVNRQIFNEINVNTVVTDPKTGKKMGAIALFSEKYGDKVRVVSIGDFSVEFCGGTHVKNTREIGLFKIVSESGVGAGIRRIEAVTSRDAFKFLNDQTKELRQVAGALKVTQLKDVPNRVNQLQDEIKGLHQKQESLEAKLAGEQAQDVFKDKQEVSGGSIITGIIKDAGMDQLRQLADTWRAKNLSDVLVLGTGSGQKANLIVAVRDDKVNDGIKAGDLIKSIAGNIKGGGGGRPNMAQAGGKDPAGLDKAMHAAAEWLANR</sequence>
<keyword evidence="8 12" id="KW-0648">Protein biosynthesis</keyword>
<dbReference type="HAMAP" id="MF_00036_B">
    <property type="entry name" value="Ala_tRNA_synth_B"/>
    <property type="match status" value="1"/>
</dbReference>
<dbReference type="InterPro" id="IPR018163">
    <property type="entry name" value="Thr/Ala-tRNA-synth_IIc_edit"/>
</dbReference>
<evidence type="ECO:0000256" key="11">
    <source>
        <dbReference type="ARBA" id="ARBA00048300"/>
    </source>
</evidence>
<dbReference type="Pfam" id="PF01411">
    <property type="entry name" value="tRNA-synt_2c"/>
    <property type="match status" value="1"/>
</dbReference>
<evidence type="ECO:0000256" key="4">
    <source>
        <dbReference type="ARBA" id="ARBA00022598"/>
    </source>
</evidence>
<dbReference type="PANTHER" id="PTHR11777:SF9">
    <property type="entry name" value="ALANINE--TRNA LIGASE, CYTOPLASMIC"/>
    <property type="match status" value="1"/>
</dbReference>
<feature type="binding site" evidence="12">
    <location>
        <position position="674"/>
    </location>
    <ligand>
        <name>Zn(2+)</name>
        <dbReference type="ChEBI" id="CHEBI:29105"/>
    </ligand>
</feature>
<comment type="similarity">
    <text evidence="1 12">Belongs to the class-II aminoacyl-tRNA synthetase family.</text>
</comment>
<keyword evidence="9 12" id="KW-0030">Aminoacyl-tRNA synthetase</keyword>
<dbReference type="InterPro" id="IPR012947">
    <property type="entry name" value="tRNA_SAD"/>
</dbReference>
<evidence type="ECO:0000256" key="12">
    <source>
        <dbReference type="HAMAP-Rule" id="MF_00036"/>
    </source>
</evidence>
<evidence type="ECO:0000256" key="7">
    <source>
        <dbReference type="ARBA" id="ARBA00022884"/>
    </source>
</evidence>
<dbReference type="SUPFAM" id="SSF101353">
    <property type="entry name" value="Putative anticodon-binding domain of alanyl-tRNA synthetase (AlaRS)"/>
    <property type="match status" value="1"/>
</dbReference>
<dbReference type="NCBIfam" id="TIGR00344">
    <property type="entry name" value="alaS"/>
    <property type="match status" value="1"/>
</dbReference>
<keyword evidence="16" id="KW-1185">Reference proteome</keyword>
<dbReference type="PRINTS" id="PR00980">
    <property type="entry name" value="TRNASYNTHALA"/>
</dbReference>
<dbReference type="SUPFAM" id="SSF50447">
    <property type="entry name" value="Translation proteins"/>
    <property type="match status" value="1"/>
</dbReference>
<accession>A0ABQ3VVH4</accession>
<dbReference type="Gene3D" id="3.10.310.40">
    <property type="match status" value="1"/>
</dbReference>
<dbReference type="InterPro" id="IPR023033">
    <property type="entry name" value="Ala_tRNA_ligase_euk/bac"/>
</dbReference>
<dbReference type="GO" id="GO:0016874">
    <property type="term" value="F:ligase activity"/>
    <property type="evidence" value="ECO:0007669"/>
    <property type="project" value="UniProtKB-KW"/>
</dbReference>
<evidence type="ECO:0000256" key="10">
    <source>
        <dbReference type="ARBA" id="ARBA00024779"/>
    </source>
</evidence>
<comment type="function">
    <text evidence="10 12">Catalyzes the attachment of alanine to tRNA(Ala) in a two-step reaction: alanine is first activated by ATP to form Ala-AMP and then transferred to the acceptor end of tRNA(Ala). Also edits incorrectly charged Ser-tRNA(Ala) and Gly-tRNA(Ala) via its editing domain.</text>
</comment>
<dbReference type="Gene3D" id="3.30.930.10">
    <property type="entry name" value="Bira Bifunctional Protein, Domain 2"/>
    <property type="match status" value="1"/>
</dbReference>
<dbReference type="EMBL" id="BNJR01000004">
    <property type="protein sequence ID" value="GHP12628.1"/>
    <property type="molecule type" value="Genomic_DNA"/>
</dbReference>
<comment type="caution">
    <text evidence="15">The sequence shown here is derived from an EMBL/GenBank/DDBJ whole genome shotgun (WGS) entry which is preliminary data.</text>
</comment>
<dbReference type="SMART" id="SM00863">
    <property type="entry name" value="tRNA_SAD"/>
    <property type="match status" value="1"/>
</dbReference>
<dbReference type="InterPro" id="IPR002318">
    <property type="entry name" value="Ala-tRNA-lgiase_IIc"/>
</dbReference>
<dbReference type="Pfam" id="PF02272">
    <property type="entry name" value="DHHA1"/>
    <property type="match status" value="1"/>
</dbReference>
<dbReference type="InterPro" id="IPR009000">
    <property type="entry name" value="Transl_B-barrel_sf"/>
</dbReference>
<comment type="domain">
    <text evidence="12">Consists of three domains; the N-terminal catalytic domain, the editing domain and the C-terminal C-Ala domain. The editing domain removes incorrectly charged amino acids, while the C-Ala domain, along with tRNA(Ala), serves as a bridge to cooperatively bring together the editing and aminoacylation centers thus stimulating deacylation of misacylated tRNAs.</text>
</comment>
<dbReference type="Gene3D" id="6.10.250.550">
    <property type="match status" value="1"/>
</dbReference>
<dbReference type="InterPro" id="IPR018164">
    <property type="entry name" value="Ala-tRNA-synth_IIc_N"/>
</dbReference>
<keyword evidence="12" id="KW-0862">Zinc</keyword>
<evidence type="ECO:0000256" key="5">
    <source>
        <dbReference type="ARBA" id="ARBA00022741"/>
    </source>
</evidence>
<organism evidence="15 16">
    <name type="scientific">Lentilactobacillus fungorum</name>
    <dbReference type="NCBI Taxonomy" id="2201250"/>
    <lineage>
        <taxon>Bacteria</taxon>
        <taxon>Bacillati</taxon>
        <taxon>Bacillota</taxon>
        <taxon>Bacilli</taxon>
        <taxon>Lactobacillales</taxon>
        <taxon>Lactobacillaceae</taxon>
        <taxon>Lentilactobacillus</taxon>
    </lineage>
</organism>
<keyword evidence="5 12" id="KW-0547">Nucleotide-binding</keyword>